<keyword evidence="1" id="KW-0998">Cell outer membrane</keyword>
<dbReference type="eggNOG" id="COG1934">
    <property type="taxonomic scope" value="Bacteria"/>
</dbReference>
<dbReference type="GeneID" id="77848609"/>
<organism evidence="3 4">
    <name type="scientific">Barnesiella intestinihominis YIT 11860</name>
    <dbReference type="NCBI Taxonomy" id="742726"/>
    <lineage>
        <taxon>Bacteria</taxon>
        <taxon>Pseudomonadati</taxon>
        <taxon>Bacteroidota</taxon>
        <taxon>Bacteroidia</taxon>
        <taxon>Bacteroidales</taxon>
        <taxon>Barnesiellaceae</taxon>
        <taxon>Barnesiella</taxon>
    </lineage>
</organism>
<dbReference type="PANTHER" id="PTHR30189:SF1">
    <property type="entry name" value="LPS-ASSEMBLY PROTEIN LPTD"/>
    <property type="match status" value="1"/>
</dbReference>
<dbReference type="GO" id="GO:1990351">
    <property type="term" value="C:transporter complex"/>
    <property type="evidence" value="ECO:0007669"/>
    <property type="project" value="TreeGrafter"/>
</dbReference>
<dbReference type="Gene3D" id="2.60.450.10">
    <property type="entry name" value="Lipopolysaccharide (LPS) transport protein A like domain"/>
    <property type="match status" value="2"/>
</dbReference>
<dbReference type="InterPro" id="IPR050218">
    <property type="entry name" value="LptD"/>
</dbReference>
<reference evidence="3 4" key="1">
    <citation type="submission" date="2012-08" db="EMBL/GenBank/DDBJ databases">
        <title>The Genome Sequence of Barnesiella intestinihominis YIT 11860.</title>
        <authorList>
            <consortium name="The Broad Institute Genome Sequencing Platform"/>
            <person name="Earl A."/>
            <person name="Ward D."/>
            <person name="Feldgarden M."/>
            <person name="Gevers D."/>
            <person name="Morotomi M."/>
            <person name="Walker B."/>
            <person name="Young S.K."/>
            <person name="Zeng Q."/>
            <person name="Gargeya S."/>
            <person name="Fitzgerald M."/>
            <person name="Haas B."/>
            <person name="Abouelleil A."/>
            <person name="Alvarado L."/>
            <person name="Arachchi H.M."/>
            <person name="Berlin A.M."/>
            <person name="Chapman S.B."/>
            <person name="Goldberg J."/>
            <person name="Griggs A."/>
            <person name="Gujja S."/>
            <person name="Hansen M."/>
            <person name="Howarth C."/>
            <person name="Imamovic A."/>
            <person name="Larimer J."/>
            <person name="McCowen C."/>
            <person name="Montmayeur A."/>
            <person name="Murphy C."/>
            <person name="Neiman D."/>
            <person name="Pearson M."/>
            <person name="Priest M."/>
            <person name="Roberts A."/>
            <person name="Saif S."/>
            <person name="Shea T."/>
            <person name="Sisk P."/>
            <person name="Sykes S."/>
            <person name="Wortman J."/>
            <person name="Nusbaum C."/>
            <person name="Birren B."/>
        </authorList>
    </citation>
    <scope>NUCLEOTIDE SEQUENCE [LARGE SCALE GENOMIC DNA]</scope>
    <source>
        <strain evidence="3 4">YIT 11860</strain>
    </source>
</reference>
<sequence>MGHQKRIRDEKRRHKILVGILCLLTLGMWAASGTPEKKLPKQDDPDKVYLVNSDELTFDKEQSADYRVLRGNVVFRKDSMYMYCDSAYFYEKDNSLDAFSNVRMEQGDTLFIYGDVLYYRGDEQIARLRNNVRMENRDVTLFTDSLNYEMIPNIGYYFDGGKLVDSQNELTSVYGQYSPDTKQSVFNFDVQLVNEKYTLYSDTLEYNTQTKIADIVGPSTIVSDSNIIYSSAGWYNTETDKSMLLDRSLVTSKGQSLTGDTIFYDRRSGFGEVFGNMVLNDSIRSVIMEGQYGFYNERTEYSFATDSARLLEFSRGDTLYLHADTLKSHLVLPDSTRLLQAYHGVRFFRIDAQGVCDSMEFTSVDSLLHMYKLPIIWNENYQITGDTIRIHMNDSTVDWALIPGSAFAAQHKDSVFYDQVSGKELKAWFEQGQLRQIDVNGNAQTIFYPQERDSTLTGLNKAESGFLRMYLKNQQMEKIIIWPQPQGSMTPLDLIKPEQLYLPAYKWYSDLRPVSPEDIFRKPEVKIEVVEEKKHRFNH</sequence>
<protein>
    <recommendedName>
        <fullName evidence="2">Organic solvent tolerance-like N-terminal domain-containing protein</fullName>
    </recommendedName>
</protein>
<evidence type="ECO:0000313" key="4">
    <source>
        <dbReference type="Proteomes" id="UP000006044"/>
    </source>
</evidence>
<evidence type="ECO:0000259" key="2">
    <source>
        <dbReference type="Pfam" id="PF13100"/>
    </source>
</evidence>
<dbReference type="PANTHER" id="PTHR30189">
    <property type="entry name" value="LPS-ASSEMBLY PROTEIN"/>
    <property type="match status" value="1"/>
</dbReference>
<gene>
    <name evidence="3" type="ORF">HMPREF9448_01333</name>
</gene>
<dbReference type="RefSeq" id="WP_008861795.1">
    <property type="nucleotide sequence ID" value="NZ_CAXSYG010000005.1"/>
</dbReference>
<evidence type="ECO:0000256" key="1">
    <source>
        <dbReference type="ARBA" id="ARBA00023237"/>
    </source>
</evidence>
<accession>K0X069</accession>
<dbReference type="GO" id="GO:0009279">
    <property type="term" value="C:cell outer membrane"/>
    <property type="evidence" value="ECO:0007669"/>
    <property type="project" value="TreeGrafter"/>
</dbReference>
<comment type="caution">
    <text evidence="3">The sequence shown here is derived from an EMBL/GenBank/DDBJ whole genome shotgun (WGS) entry which is preliminary data.</text>
</comment>
<feature type="domain" description="Organic solvent tolerance-like N-terminal" evidence="2">
    <location>
        <begin position="46"/>
        <end position="202"/>
    </location>
</feature>
<dbReference type="HOGENOM" id="CLU_014976_1_1_10"/>
<dbReference type="EMBL" id="ADLE01000008">
    <property type="protein sequence ID" value="EJZ64847.1"/>
    <property type="molecule type" value="Genomic_DNA"/>
</dbReference>
<dbReference type="Proteomes" id="UP000006044">
    <property type="component" value="Unassembled WGS sequence"/>
</dbReference>
<name>K0X069_9BACT</name>
<dbReference type="InterPro" id="IPR005653">
    <property type="entry name" value="OstA-like_N"/>
</dbReference>
<proteinExistence type="predicted"/>
<dbReference type="STRING" id="742726.HMPREF9448_01333"/>
<keyword evidence="1" id="KW-0472">Membrane</keyword>
<keyword evidence="4" id="KW-1185">Reference proteome</keyword>
<dbReference type="Pfam" id="PF13100">
    <property type="entry name" value="OstA_2"/>
    <property type="match status" value="1"/>
</dbReference>
<dbReference type="AlphaFoldDB" id="K0X069"/>
<dbReference type="PATRIC" id="fig|742726.3.peg.1398"/>
<evidence type="ECO:0000313" key="3">
    <source>
        <dbReference type="EMBL" id="EJZ64847.1"/>
    </source>
</evidence>
<dbReference type="OrthoDB" id="9805931at2"/>